<evidence type="ECO:0000256" key="1">
    <source>
        <dbReference type="SAM" id="MobiDB-lite"/>
    </source>
</evidence>
<gene>
    <name evidence="2" type="ORF">LCGC14_2113900</name>
</gene>
<protein>
    <submittedName>
        <fullName evidence="2">Uncharacterized protein</fullName>
    </submittedName>
</protein>
<name>A0A0F9E6C9_9ZZZZ</name>
<comment type="caution">
    <text evidence="2">The sequence shown here is derived from an EMBL/GenBank/DDBJ whole genome shotgun (WGS) entry which is preliminary data.</text>
</comment>
<evidence type="ECO:0000313" key="2">
    <source>
        <dbReference type="EMBL" id="KKL69544.1"/>
    </source>
</evidence>
<dbReference type="AlphaFoldDB" id="A0A0F9E6C9"/>
<proteinExistence type="predicted"/>
<organism evidence="2">
    <name type="scientific">marine sediment metagenome</name>
    <dbReference type="NCBI Taxonomy" id="412755"/>
    <lineage>
        <taxon>unclassified sequences</taxon>
        <taxon>metagenomes</taxon>
        <taxon>ecological metagenomes</taxon>
    </lineage>
</organism>
<sequence length="332" mass="35001">MLLTLTTQTLEIKLAGAVATTELPVVLAYIDGEASNFFPTLQHSISNGTTEVTILDAPESRGKRLVKFMYIRNVDTATVTVTLQLADGATNREIVKIVLLQDETLSYTDTTGFKIIDTNGNTKVGGGGGFAAPTGAVDIGDSATEGSLGSHSRADHQHAHAAPGAGYPQDVAAAEVDGSATTPARSDHVHKNMDIGAKAHEVGGAQTITTSTWTALTFDTDTWDTDNIHDTSSNTERLTATTAGKYLIVGAASFAADATNNLRAISVRQDGTTFLTQNFYSPIQGGSFDTKMNVTLIVDLAATEYVELMVFHDKGSDLDTLGGHTFAMLKIG</sequence>
<reference evidence="2" key="1">
    <citation type="journal article" date="2015" name="Nature">
        <title>Complex archaea that bridge the gap between prokaryotes and eukaryotes.</title>
        <authorList>
            <person name="Spang A."/>
            <person name="Saw J.H."/>
            <person name="Jorgensen S.L."/>
            <person name="Zaremba-Niedzwiedzka K."/>
            <person name="Martijn J."/>
            <person name="Lind A.E."/>
            <person name="van Eijk R."/>
            <person name="Schleper C."/>
            <person name="Guy L."/>
            <person name="Ettema T.J."/>
        </authorList>
    </citation>
    <scope>NUCLEOTIDE SEQUENCE</scope>
</reference>
<accession>A0A0F9E6C9</accession>
<feature type="region of interest" description="Disordered" evidence="1">
    <location>
        <begin position="141"/>
        <end position="165"/>
    </location>
</feature>
<dbReference type="EMBL" id="LAZR01026179">
    <property type="protein sequence ID" value="KKL69544.1"/>
    <property type="molecule type" value="Genomic_DNA"/>
</dbReference>